<protein>
    <recommendedName>
        <fullName evidence="15">Ribonuclease 3</fullName>
        <ecNumber evidence="15">3.1.26.3</ecNumber>
    </recommendedName>
    <alternativeName>
        <fullName evidence="15">Ribonuclease III</fullName>
        <shortName evidence="15">RNase III</shortName>
    </alternativeName>
</protein>
<dbReference type="GO" id="GO:0019843">
    <property type="term" value="F:rRNA binding"/>
    <property type="evidence" value="ECO:0007669"/>
    <property type="project" value="UniProtKB-KW"/>
</dbReference>
<evidence type="ECO:0000313" key="18">
    <source>
        <dbReference type="EMBL" id="OMG54930.1"/>
    </source>
</evidence>
<dbReference type="GO" id="GO:0046872">
    <property type="term" value="F:metal ion binding"/>
    <property type="evidence" value="ECO:0007669"/>
    <property type="project" value="UniProtKB-KW"/>
</dbReference>
<dbReference type="EMBL" id="MTHD01000002">
    <property type="protein sequence ID" value="OMG54930.1"/>
    <property type="molecule type" value="Genomic_DNA"/>
</dbReference>
<dbReference type="GO" id="GO:0008033">
    <property type="term" value="P:tRNA processing"/>
    <property type="evidence" value="ECO:0007669"/>
    <property type="project" value="UniProtKB-KW"/>
</dbReference>
<dbReference type="Pfam" id="PF00035">
    <property type="entry name" value="dsrm"/>
    <property type="match status" value="1"/>
</dbReference>
<evidence type="ECO:0000256" key="2">
    <source>
        <dbReference type="ARBA" id="ARBA00004496"/>
    </source>
</evidence>
<dbReference type="GO" id="GO:0042802">
    <property type="term" value="F:identical protein binding"/>
    <property type="evidence" value="ECO:0007669"/>
    <property type="project" value="UniProtKB-ARBA"/>
</dbReference>
<dbReference type="PANTHER" id="PTHR11207">
    <property type="entry name" value="RIBONUCLEASE III"/>
    <property type="match status" value="1"/>
</dbReference>
<feature type="active site" evidence="15">
    <location>
        <position position="114"/>
    </location>
</feature>
<evidence type="ECO:0000256" key="1">
    <source>
        <dbReference type="ARBA" id="ARBA00000109"/>
    </source>
</evidence>
<dbReference type="InterPro" id="IPR036389">
    <property type="entry name" value="RNase_III_sf"/>
</dbReference>
<evidence type="ECO:0000256" key="13">
    <source>
        <dbReference type="ARBA" id="ARBA00022842"/>
    </source>
</evidence>
<dbReference type="PROSITE" id="PS00517">
    <property type="entry name" value="RNASE_3_1"/>
    <property type="match status" value="1"/>
</dbReference>
<evidence type="ECO:0000313" key="19">
    <source>
        <dbReference type="Proteomes" id="UP000187526"/>
    </source>
</evidence>
<evidence type="ECO:0000256" key="6">
    <source>
        <dbReference type="ARBA" id="ARBA00022552"/>
    </source>
</evidence>
<dbReference type="PROSITE" id="PS50137">
    <property type="entry name" value="DS_RBD"/>
    <property type="match status" value="1"/>
</dbReference>
<dbReference type="FunFam" id="1.10.1520.10:FF:000001">
    <property type="entry name" value="Ribonuclease 3"/>
    <property type="match status" value="1"/>
</dbReference>
<evidence type="ECO:0000256" key="15">
    <source>
        <dbReference type="HAMAP-Rule" id="MF_00104"/>
    </source>
</evidence>
<evidence type="ECO:0000256" key="11">
    <source>
        <dbReference type="ARBA" id="ARBA00022759"/>
    </source>
</evidence>
<dbReference type="InterPro" id="IPR011907">
    <property type="entry name" value="RNase_III"/>
</dbReference>
<dbReference type="AlphaFoldDB" id="A0A1R1I8H9"/>
<keyword evidence="14 15" id="KW-0694">RNA-binding</keyword>
<dbReference type="PANTHER" id="PTHR11207:SF0">
    <property type="entry name" value="RIBONUCLEASE 3"/>
    <property type="match status" value="1"/>
</dbReference>
<feature type="domain" description="RNase III" evidence="17">
    <location>
        <begin position="3"/>
        <end position="125"/>
    </location>
</feature>
<dbReference type="Proteomes" id="UP000187526">
    <property type="component" value="Unassembled WGS sequence"/>
</dbReference>
<evidence type="ECO:0000256" key="12">
    <source>
        <dbReference type="ARBA" id="ARBA00022801"/>
    </source>
</evidence>
<dbReference type="EC" id="3.1.26.3" evidence="15"/>
<dbReference type="Gene3D" id="1.10.1520.10">
    <property type="entry name" value="Ribonuclease III domain"/>
    <property type="match status" value="1"/>
</dbReference>
<evidence type="ECO:0000256" key="14">
    <source>
        <dbReference type="ARBA" id="ARBA00022884"/>
    </source>
</evidence>
<dbReference type="HAMAP" id="MF_00104">
    <property type="entry name" value="RNase_III"/>
    <property type="match status" value="1"/>
</dbReference>
<evidence type="ECO:0000259" key="17">
    <source>
        <dbReference type="PROSITE" id="PS50142"/>
    </source>
</evidence>
<keyword evidence="7 15" id="KW-0507">mRNA processing</keyword>
<feature type="domain" description="DRBM" evidence="16">
    <location>
        <begin position="152"/>
        <end position="222"/>
    </location>
</feature>
<dbReference type="GO" id="GO:0003725">
    <property type="term" value="F:double-stranded RNA binding"/>
    <property type="evidence" value="ECO:0007669"/>
    <property type="project" value="TreeGrafter"/>
</dbReference>
<comment type="function">
    <text evidence="15">Digests double-stranded RNA. Involved in the processing of primary rRNA transcript to yield the immediate precursors to the large and small rRNAs (23S and 16S). Processes some mRNAs, and tRNAs when they are encoded in the rRNA operon. Processes pre-crRNA and tracrRNA of type II CRISPR loci if present in the organism.</text>
</comment>
<keyword evidence="19" id="KW-1185">Reference proteome</keyword>
<dbReference type="Pfam" id="PF14622">
    <property type="entry name" value="Ribonucleas_3_3"/>
    <property type="match status" value="1"/>
</dbReference>
<keyword evidence="8 15" id="KW-0819">tRNA processing</keyword>
<comment type="caution">
    <text evidence="18">The sequence shown here is derived from an EMBL/GenBank/DDBJ whole genome shotgun (WGS) entry which is preliminary data.</text>
</comment>
<name>A0A1R1I8H9_9RHOO</name>
<evidence type="ECO:0000256" key="10">
    <source>
        <dbReference type="ARBA" id="ARBA00022723"/>
    </source>
</evidence>
<dbReference type="SUPFAM" id="SSF54768">
    <property type="entry name" value="dsRNA-binding domain-like"/>
    <property type="match status" value="1"/>
</dbReference>
<dbReference type="SMART" id="SM00535">
    <property type="entry name" value="RIBOc"/>
    <property type="match status" value="1"/>
</dbReference>
<comment type="similarity">
    <text evidence="3">Belongs to the ribonuclease III family.</text>
</comment>
<dbReference type="GO" id="GO:0005737">
    <property type="term" value="C:cytoplasm"/>
    <property type="evidence" value="ECO:0007669"/>
    <property type="project" value="UniProtKB-SubCell"/>
</dbReference>
<gene>
    <name evidence="15" type="primary">rnc</name>
    <name evidence="18" type="ORF">BJN45_07165</name>
</gene>
<keyword evidence="13 15" id="KW-0460">Magnesium</keyword>
<comment type="catalytic activity">
    <reaction evidence="1 15">
        <text>Endonucleolytic cleavage to 5'-phosphomonoester.</text>
        <dbReference type="EC" id="3.1.26.3"/>
    </reaction>
</comment>
<keyword evidence="15" id="KW-0699">rRNA-binding</keyword>
<dbReference type="CDD" id="cd00593">
    <property type="entry name" value="RIBOc"/>
    <property type="match status" value="1"/>
</dbReference>
<dbReference type="GO" id="GO:0006397">
    <property type="term" value="P:mRNA processing"/>
    <property type="evidence" value="ECO:0007669"/>
    <property type="project" value="UniProtKB-UniRule"/>
</dbReference>
<keyword evidence="11 15" id="KW-0255">Endonuclease</keyword>
<dbReference type="GO" id="GO:0004525">
    <property type="term" value="F:ribonuclease III activity"/>
    <property type="evidence" value="ECO:0007669"/>
    <property type="project" value="UniProtKB-UniRule"/>
</dbReference>
<dbReference type="PROSITE" id="PS50142">
    <property type="entry name" value="RNASE_3_2"/>
    <property type="match status" value="1"/>
</dbReference>
<evidence type="ECO:0000256" key="7">
    <source>
        <dbReference type="ARBA" id="ARBA00022664"/>
    </source>
</evidence>
<dbReference type="OrthoDB" id="9805026at2"/>
<dbReference type="STRING" id="418702.BJN45_07165"/>
<evidence type="ECO:0000259" key="16">
    <source>
        <dbReference type="PROSITE" id="PS50137"/>
    </source>
</evidence>
<evidence type="ECO:0000256" key="9">
    <source>
        <dbReference type="ARBA" id="ARBA00022722"/>
    </source>
</evidence>
<dbReference type="RefSeq" id="WP_076093464.1">
    <property type="nucleotide sequence ID" value="NZ_MTHD01000002.1"/>
</dbReference>
<dbReference type="InterPro" id="IPR000999">
    <property type="entry name" value="RNase_III_dom"/>
</dbReference>
<feature type="binding site" evidence="15">
    <location>
        <position position="38"/>
    </location>
    <ligand>
        <name>Mg(2+)</name>
        <dbReference type="ChEBI" id="CHEBI:18420"/>
    </ligand>
</feature>
<feature type="binding site" evidence="15">
    <location>
        <position position="114"/>
    </location>
    <ligand>
        <name>Mg(2+)</name>
        <dbReference type="ChEBI" id="CHEBI:18420"/>
    </ligand>
</feature>
<dbReference type="CDD" id="cd10845">
    <property type="entry name" value="DSRM_RNAse_III_family"/>
    <property type="match status" value="1"/>
</dbReference>
<comment type="subunit">
    <text evidence="4 15">Homodimer.</text>
</comment>
<reference evidence="18 19" key="1">
    <citation type="submission" date="2016-10" db="EMBL/GenBank/DDBJ databases">
        <title>Alkaliphiles isolated from bioreactors.</title>
        <authorList>
            <person name="Salah Z."/>
            <person name="Rout S.P."/>
            <person name="Humphreys P.N."/>
        </authorList>
    </citation>
    <scope>NUCLEOTIDE SEQUENCE [LARGE SCALE GENOMIC DNA]</scope>
    <source>
        <strain evidence="18 19">ZS02</strain>
    </source>
</reference>
<keyword evidence="9 15" id="KW-0540">Nuclease</keyword>
<evidence type="ECO:0000256" key="4">
    <source>
        <dbReference type="ARBA" id="ARBA00011738"/>
    </source>
</evidence>
<dbReference type="GO" id="GO:0010468">
    <property type="term" value="P:regulation of gene expression"/>
    <property type="evidence" value="ECO:0007669"/>
    <property type="project" value="TreeGrafter"/>
</dbReference>
<evidence type="ECO:0000256" key="3">
    <source>
        <dbReference type="ARBA" id="ARBA00010183"/>
    </source>
</evidence>
<keyword evidence="6 15" id="KW-0698">rRNA processing</keyword>
<proteinExistence type="inferred from homology"/>
<dbReference type="FunFam" id="3.30.160.20:FF:000003">
    <property type="entry name" value="Ribonuclease 3"/>
    <property type="match status" value="1"/>
</dbReference>
<organism evidence="18 19">
    <name type="scientific">Azonexus hydrophilus</name>
    <dbReference type="NCBI Taxonomy" id="418702"/>
    <lineage>
        <taxon>Bacteria</taxon>
        <taxon>Pseudomonadati</taxon>
        <taxon>Pseudomonadota</taxon>
        <taxon>Betaproteobacteria</taxon>
        <taxon>Rhodocyclales</taxon>
        <taxon>Azonexaceae</taxon>
        <taxon>Azonexus</taxon>
    </lineage>
</organism>
<evidence type="ECO:0000256" key="8">
    <source>
        <dbReference type="ARBA" id="ARBA00022694"/>
    </source>
</evidence>
<accession>A0A1R1I8H9</accession>
<dbReference type="InterPro" id="IPR014720">
    <property type="entry name" value="dsRBD_dom"/>
</dbReference>
<feature type="binding site" evidence="15">
    <location>
        <position position="111"/>
    </location>
    <ligand>
        <name>Mg(2+)</name>
        <dbReference type="ChEBI" id="CHEBI:18420"/>
    </ligand>
</feature>
<keyword evidence="5 15" id="KW-0963">Cytoplasm</keyword>
<dbReference type="SUPFAM" id="SSF69065">
    <property type="entry name" value="RNase III domain-like"/>
    <property type="match status" value="1"/>
</dbReference>
<dbReference type="Gene3D" id="3.30.160.20">
    <property type="match status" value="1"/>
</dbReference>
<dbReference type="SMART" id="SM00358">
    <property type="entry name" value="DSRM"/>
    <property type="match status" value="1"/>
</dbReference>
<evidence type="ECO:0000256" key="5">
    <source>
        <dbReference type="ARBA" id="ARBA00022490"/>
    </source>
</evidence>
<comment type="subcellular location">
    <subcellularLocation>
        <location evidence="2 15">Cytoplasm</location>
    </subcellularLocation>
</comment>
<comment type="cofactor">
    <cofactor evidence="15">
        <name>Mg(2+)</name>
        <dbReference type="ChEBI" id="CHEBI:18420"/>
    </cofactor>
</comment>
<keyword evidence="10 15" id="KW-0479">Metal-binding</keyword>
<dbReference type="NCBIfam" id="TIGR02191">
    <property type="entry name" value="RNaseIII"/>
    <property type="match status" value="1"/>
</dbReference>
<dbReference type="GO" id="GO:0006364">
    <property type="term" value="P:rRNA processing"/>
    <property type="evidence" value="ECO:0007669"/>
    <property type="project" value="UniProtKB-UniRule"/>
</dbReference>
<keyword evidence="12 15" id="KW-0378">Hydrolase</keyword>
<feature type="active site" evidence="15">
    <location>
        <position position="42"/>
    </location>
</feature>
<sequence length="222" mass="23936">MTAQTIAQELGHSFSDPSLLRTALTHRSFGTPNNERLEFLGDGILDCVIAAVLYRRFPELPEGDLSRLRANLVRQEALHGLALKLDIGNSLRLGEGELKSGGASRPSILADALEALFGAIYLDAGFDAASAVIARLYAPLLEGLKPGQFQKDAKTRLQELLQGRKKPLPRYHLLETSGAAHEQSFVVACEIDQPALRTTGAGSSRRIAEQNAAEQALKALSP</sequence>